<accession>A0A5A7NZY5</accession>
<dbReference type="Proteomes" id="UP000325081">
    <property type="component" value="Unassembled WGS sequence"/>
</dbReference>
<protein>
    <submittedName>
        <fullName evidence="1">Polyribonucleotide nucleotidyltransferase</fullName>
    </submittedName>
</protein>
<dbReference type="GO" id="GO:0016740">
    <property type="term" value="F:transferase activity"/>
    <property type="evidence" value="ECO:0007669"/>
    <property type="project" value="UniProtKB-KW"/>
</dbReference>
<reference evidence="2" key="1">
    <citation type="journal article" date="2019" name="Curr. Biol.">
        <title>Genome Sequence of Striga asiatica Provides Insight into the Evolution of Plant Parasitism.</title>
        <authorList>
            <person name="Yoshida S."/>
            <person name="Kim S."/>
            <person name="Wafula E.K."/>
            <person name="Tanskanen J."/>
            <person name="Kim Y.M."/>
            <person name="Honaas L."/>
            <person name="Yang Z."/>
            <person name="Spallek T."/>
            <person name="Conn C.E."/>
            <person name="Ichihashi Y."/>
            <person name="Cheong K."/>
            <person name="Cui S."/>
            <person name="Der J.P."/>
            <person name="Gundlach H."/>
            <person name="Jiao Y."/>
            <person name="Hori C."/>
            <person name="Ishida J.K."/>
            <person name="Kasahara H."/>
            <person name="Kiba T."/>
            <person name="Kim M.S."/>
            <person name="Koo N."/>
            <person name="Laohavisit A."/>
            <person name="Lee Y.H."/>
            <person name="Lumba S."/>
            <person name="McCourt P."/>
            <person name="Mortimer J.C."/>
            <person name="Mutuku J.M."/>
            <person name="Nomura T."/>
            <person name="Sasaki-Sekimoto Y."/>
            <person name="Seto Y."/>
            <person name="Wang Y."/>
            <person name="Wakatake T."/>
            <person name="Sakakibara H."/>
            <person name="Demura T."/>
            <person name="Yamaguchi S."/>
            <person name="Yoneyama K."/>
            <person name="Manabe R.I."/>
            <person name="Nelson D.C."/>
            <person name="Schulman A.H."/>
            <person name="Timko M.P."/>
            <person name="dePamphilis C.W."/>
            <person name="Choi D."/>
            <person name="Shirasu K."/>
        </authorList>
    </citation>
    <scope>NUCLEOTIDE SEQUENCE [LARGE SCALE GENOMIC DNA]</scope>
    <source>
        <strain evidence="2">cv. UVA1</strain>
    </source>
</reference>
<gene>
    <name evidence="1" type="ORF">STAS_01749</name>
</gene>
<comment type="caution">
    <text evidence="1">The sequence shown here is derived from an EMBL/GenBank/DDBJ whole genome shotgun (WGS) entry which is preliminary data.</text>
</comment>
<keyword evidence="2" id="KW-1185">Reference proteome</keyword>
<dbReference type="EMBL" id="BKCP01000780">
    <property type="protein sequence ID" value="GER26119.1"/>
    <property type="molecule type" value="Genomic_DNA"/>
</dbReference>
<proteinExistence type="predicted"/>
<dbReference type="AlphaFoldDB" id="A0A5A7NZY5"/>
<organism evidence="1 2">
    <name type="scientific">Striga asiatica</name>
    <name type="common">Asiatic witchweed</name>
    <name type="synonym">Buchnera asiatica</name>
    <dbReference type="NCBI Taxonomy" id="4170"/>
    <lineage>
        <taxon>Eukaryota</taxon>
        <taxon>Viridiplantae</taxon>
        <taxon>Streptophyta</taxon>
        <taxon>Embryophyta</taxon>
        <taxon>Tracheophyta</taxon>
        <taxon>Spermatophyta</taxon>
        <taxon>Magnoliopsida</taxon>
        <taxon>eudicotyledons</taxon>
        <taxon>Gunneridae</taxon>
        <taxon>Pentapetalae</taxon>
        <taxon>asterids</taxon>
        <taxon>lamiids</taxon>
        <taxon>Lamiales</taxon>
        <taxon>Orobanchaceae</taxon>
        <taxon>Buchnereae</taxon>
        <taxon>Striga</taxon>
    </lineage>
</organism>
<sequence length="139" mass="14824">MSHLSLMHVSSILRFLKEEENSVLHIFESSGVLINRPIRLFEVGVKPPEPPSTAAASCCGSSSAAASLAVPSRNQPASSAQGLLECFLRGRGGFGISVCFWARLGEAEGDEQWRSDVDGELAAVDVKEGEIGFKHPVSI</sequence>
<evidence type="ECO:0000313" key="1">
    <source>
        <dbReference type="EMBL" id="GER26119.1"/>
    </source>
</evidence>
<name>A0A5A7NZY5_STRAF</name>
<evidence type="ECO:0000313" key="2">
    <source>
        <dbReference type="Proteomes" id="UP000325081"/>
    </source>
</evidence>
<keyword evidence="1" id="KW-0808">Transferase</keyword>